<keyword evidence="2" id="KW-1185">Reference proteome</keyword>
<sequence>MLFRVKDYSVTTYSCYQKIIKVRVIDRKTETTVTFGQVIPYPIN</sequence>
<proteinExistence type="predicted"/>
<evidence type="ECO:0000313" key="1">
    <source>
        <dbReference type="EMBL" id="VEP17433.1"/>
    </source>
</evidence>
<accession>A0A563W1M2</accession>
<dbReference type="AlphaFoldDB" id="A0A563W1M2"/>
<organism evidence="1 2">
    <name type="scientific">Hyella patelloides LEGE 07179</name>
    <dbReference type="NCBI Taxonomy" id="945734"/>
    <lineage>
        <taxon>Bacteria</taxon>
        <taxon>Bacillati</taxon>
        <taxon>Cyanobacteriota</taxon>
        <taxon>Cyanophyceae</taxon>
        <taxon>Pleurocapsales</taxon>
        <taxon>Hyellaceae</taxon>
        <taxon>Hyella</taxon>
    </lineage>
</organism>
<dbReference type="EMBL" id="CAACVJ010000557">
    <property type="protein sequence ID" value="VEP17433.1"/>
    <property type="molecule type" value="Genomic_DNA"/>
</dbReference>
<evidence type="ECO:0000313" key="2">
    <source>
        <dbReference type="Proteomes" id="UP000320055"/>
    </source>
</evidence>
<protein>
    <recommendedName>
        <fullName evidence="3">Transposase</fullName>
    </recommendedName>
</protein>
<evidence type="ECO:0008006" key="3">
    <source>
        <dbReference type="Google" id="ProtNLM"/>
    </source>
</evidence>
<gene>
    <name evidence="1" type="ORF">H1P_600024</name>
</gene>
<dbReference type="Proteomes" id="UP000320055">
    <property type="component" value="Unassembled WGS sequence"/>
</dbReference>
<name>A0A563W1M2_9CYAN</name>
<reference evidence="1 2" key="1">
    <citation type="submission" date="2019-01" db="EMBL/GenBank/DDBJ databases">
        <authorList>
            <person name="Brito A."/>
        </authorList>
    </citation>
    <scope>NUCLEOTIDE SEQUENCE [LARGE SCALE GENOMIC DNA]</scope>
    <source>
        <strain evidence="1">1</strain>
    </source>
</reference>